<dbReference type="GO" id="GO:0016787">
    <property type="term" value="F:hydrolase activity"/>
    <property type="evidence" value="ECO:0007669"/>
    <property type="project" value="UniProtKB-KW"/>
</dbReference>
<dbReference type="InterPro" id="IPR049492">
    <property type="entry name" value="BD-FAE-like_dom"/>
</dbReference>
<gene>
    <name evidence="4" type="ORF">SNE35_10080</name>
</gene>
<dbReference type="Gene3D" id="3.40.50.1820">
    <property type="entry name" value="alpha/beta hydrolase"/>
    <property type="match status" value="1"/>
</dbReference>
<organism evidence="4 5">
    <name type="scientific">Roseateles agri</name>
    <dbReference type="NCBI Taxonomy" id="3098619"/>
    <lineage>
        <taxon>Bacteria</taxon>
        <taxon>Pseudomonadati</taxon>
        <taxon>Pseudomonadota</taxon>
        <taxon>Betaproteobacteria</taxon>
        <taxon>Burkholderiales</taxon>
        <taxon>Sphaerotilaceae</taxon>
        <taxon>Roseateles</taxon>
    </lineage>
</organism>
<feature type="chain" id="PRO_5046275446" evidence="2">
    <location>
        <begin position="20"/>
        <end position="308"/>
    </location>
</feature>
<evidence type="ECO:0000256" key="1">
    <source>
        <dbReference type="ARBA" id="ARBA00022801"/>
    </source>
</evidence>
<keyword evidence="1 4" id="KW-0378">Hydrolase</keyword>
<protein>
    <submittedName>
        <fullName evidence="4">Alpha/beta hydrolase</fullName>
    </submittedName>
</protein>
<name>A0ABU5DGD6_9BURK</name>
<dbReference type="InterPro" id="IPR050300">
    <property type="entry name" value="GDXG_lipolytic_enzyme"/>
</dbReference>
<feature type="signal peptide" evidence="2">
    <location>
        <begin position="1"/>
        <end position="19"/>
    </location>
</feature>
<evidence type="ECO:0000256" key="2">
    <source>
        <dbReference type="SAM" id="SignalP"/>
    </source>
</evidence>
<evidence type="ECO:0000259" key="3">
    <source>
        <dbReference type="Pfam" id="PF20434"/>
    </source>
</evidence>
<evidence type="ECO:0000313" key="4">
    <source>
        <dbReference type="EMBL" id="MDY0744856.1"/>
    </source>
</evidence>
<sequence>MKKLAAALLFGLAAMASHATDSFVDASGTDISMWPGLTYQRASGQELKLDLYLPFDRVKHPVPLVVYLHGGGWVSGAREVANLRLMPFLQMGWAAANVEYRMGPTAPAPAAVEDVRCALAYLGRRAEELHIDPRRIVLAGGSAGGHLALIAGMLPAGNRFDRGCPADESQRWTRGAVAVPKVAAIVNWFGISDVADLLHGSHEKPYAVEWFGSMPDAEREALAHEISPIDNVRADTPPVISFHGEADATVPVEQSIRLHEALTRAGVPNELLLIPGAGHGFNREQMIRSIEAMRAFLEKQGLKGSLER</sequence>
<keyword evidence="5" id="KW-1185">Reference proteome</keyword>
<proteinExistence type="predicted"/>
<keyword evidence="2" id="KW-0732">Signal</keyword>
<feature type="domain" description="BD-FAE-like" evidence="3">
    <location>
        <begin position="49"/>
        <end position="262"/>
    </location>
</feature>
<dbReference type="Pfam" id="PF20434">
    <property type="entry name" value="BD-FAE"/>
    <property type="match status" value="1"/>
</dbReference>
<comment type="caution">
    <text evidence="4">The sequence shown here is derived from an EMBL/GenBank/DDBJ whole genome shotgun (WGS) entry which is preliminary data.</text>
</comment>
<evidence type="ECO:0000313" key="5">
    <source>
        <dbReference type="Proteomes" id="UP001285263"/>
    </source>
</evidence>
<reference evidence="4 5" key="1">
    <citation type="submission" date="2023-11" db="EMBL/GenBank/DDBJ databases">
        <title>Paucibacter sp. nov., isolated from fresh soil in Korea.</title>
        <authorList>
            <person name="Le N.T.T."/>
        </authorList>
    </citation>
    <scope>NUCLEOTIDE SEQUENCE [LARGE SCALE GENOMIC DNA]</scope>
    <source>
        <strain evidence="4 5">R3-3</strain>
    </source>
</reference>
<dbReference type="EMBL" id="JAXCLA010000003">
    <property type="protein sequence ID" value="MDY0744856.1"/>
    <property type="molecule type" value="Genomic_DNA"/>
</dbReference>
<dbReference type="SUPFAM" id="SSF53474">
    <property type="entry name" value="alpha/beta-Hydrolases"/>
    <property type="match status" value="1"/>
</dbReference>
<dbReference type="RefSeq" id="WP_320422766.1">
    <property type="nucleotide sequence ID" value="NZ_JAXCLA010000003.1"/>
</dbReference>
<accession>A0ABU5DGD6</accession>
<dbReference type="PANTHER" id="PTHR48081">
    <property type="entry name" value="AB HYDROLASE SUPERFAMILY PROTEIN C4A8.06C"/>
    <property type="match status" value="1"/>
</dbReference>
<dbReference type="InterPro" id="IPR029058">
    <property type="entry name" value="AB_hydrolase_fold"/>
</dbReference>
<dbReference type="Proteomes" id="UP001285263">
    <property type="component" value="Unassembled WGS sequence"/>
</dbReference>